<keyword evidence="11" id="KW-1185">Reference proteome</keyword>
<feature type="coiled-coil region" evidence="6">
    <location>
        <begin position="209"/>
        <end position="253"/>
    </location>
</feature>
<evidence type="ECO:0000256" key="6">
    <source>
        <dbReference type="SAM" id="Coils"/>
    </source>
</evidence>
<evidence type="ECO:0000256" key="7">
    <source>
        <dbReference type="SAM" id="MobiDB-lite"/>
    </source>
</evidence>
<dbReference type="PROSITE" id="PS51192">
    <property type="entry name" value="HELICASE_ATP_BIND_1"/>
    <property type="match status" value="1"/>
</dbReference>
<feature type="domain" description="Helicase ATP-binding" evidence="9">
    <location>
        <begin position="296"/>
        <end position="345"/>
    </location>
</feature>
<evidence type="ECO:0000256" key="4">
    <source>
        <dbReference type="ARBA" id="ARBA00023125"/>
    </source>
</evidence>
<dbReference type="Gene3D" id="1.10.150.320">
    <property type="entry name" value="Photosystem II 12 kDa extrinsic protein"/>
    <property type="match status" value="1"/>
</dbReference>
<comment type="caution">
    <text evidence="10">The sequence shown here is derived from an EMBL/GenBank/DDBJ whole genome shotgun (WGS) entry which is preliminary data.</text>
</comment>
<dbReference type="InterPro" id="IPR027417">
    <property type="entry name" value="P-loop_NTPase"/>
</dbReference>
<accession>A0A9W9ZTP2</accession>
<feature type="region of interest" description="Disordered" evidence="7">
    <location>
        <begin position="37"/>
        <end position="127"/>
    </location>
</feature>
<evidence type="ECO:0000259" key="9">
    <source>
        <dbReference type="PROSITE" id="PS51192"/>
    </source>
</evidence>
<keyword evidence="10" id="KW-0547">Nucleotide-binding</keyword>
<organism evidence="10 11">
    <name type="scientific">Desmophyllum pertusum</name>
    <dbReference type="NCBI Taxonomy" id="174260"/>
    <lineage>
        <taxon>Eukaryota</taxon>
        <taxon>Metazoa</taxon>
        <taxon>Cnidaria</taxon>
        <taxon>Anthozoa</taxon>
        <taxon>Hexacorallia</taxon>
        <taxon>Scleractinia</taxon>
        <taxon>Caryophylliina</taxon>
        <taxon>Caryophylliidae</taxon>
        <taxon>Desmophyllum</taxon>
    </lineage>
</organism>
<dbReference type="InterPro" id="IPR038718">
    <property type="entry name" value="SNF2-like_sf"/>
</dbReference>
<dbReference type="OrthoDB" id="8022870at2759"/>
<dbReference type="GO" id="GO:0043130">
    <property type="term" value="F:ubiquitin binding"/>
    <property type="evidence" value="ECO:0007669"/>
    <property type="project" value="InterPro"/>
</dbReference>
<dbReference type="InterPro" id="IPR003892">
    <property type="entry name" value="CUE"/>
</dbReference>
<dbReference type="PROSITE" id="PS51140">
    <property type="entry name" value="CUE"/>
    <property type="match status" value="1"/>
</dbReference>
<protein>
    <recommendedName>
        <fullName evidence="1">DNA helicase</fullName>
        <ecNumber evidence="1">3.6.4.12</ecNumber>
    </recommendedName>
</protein>
<dbReference type="GO" id="GO:0003677">
    <property type="term" value="F:DNA binding"/>
    <property type="evidence" value="ECO:0007669"/>
    <property type="project" value="UniProtKB-KW"/>
</dbReference>
<name>A0A9W9ZTP2_9CNID</name>
<sequence length="345" mass="38290">MLTNMMELFPSETRVQLVDAILTSSGSLEQAVNSICDNQTSSHGESSSNKNFETGKKRKRHRFIEDDEDIDEGSKRSRQCDDETNDPKHCCNSALISRPNDTPKDDHSTVDKSSSDHGKQEKADSEVICLSDDEVGDSDVVITDSIDIEVAGESEDEDFNDEEMVTILSFFNDCSVQELTSVPRLSAKKAERIIQMRPFDSWNDLVSKLDSAKNLSSQLIDNCQSLLEERKVVENLMNKCENISNKIQDMLNSRLSANEDDSTNGKRGAVITAQPKILDKSNQLKPYQLTSLNWLVLMHEQGLNGILADEMGLGKTVQAIAFLAHLRESGERGPHLIIVPASTLG</sequence>
<gene>
    <name evidence="10" type="primary">SMARCAD1_1</name>
    <name evidence="10" type="ORF">OS493_013813</name>
</gene>
<keyword evidence="2" id="KW-0227">DNA damage</keyword>
<keyword evidence="10" id="KW-0378">Hydrolase</keyword>
<dbReference type="GO" id="GO:0005524">
    <property type="term" value="F:ATP binding"/>
    <property type="evidence" value="ECO:0007669"/>
    <property type="project" value="InterPro"/>
</dbReference>
<feature type="compositionally biased region" description="Basic and acidic residues" evidence="7">
    <location>
        <begin position="72"/>
        <end position="89"/>
    </location>
</feature>
<dbReference type="AlphaFoldDB" id="A0A9W9ZTP2"/>
<keyword evidence="4" id="KW-0238">DNA-binding</keyword>
<evidence type="ECO:0000313" key="10">
    <source>
        <dbReference type="EMBL" id="KAJ7385779.1"/>
    </source>
</evidence>
<feature type="compositionally biased region" description="Polar residues" evidence="7">
    <location>
        <begin position="37"/>
        <end position="52"/>
    </location>
</feature>
<dbReference type="InterPro" id="IPR014001">
    <property type="entry name" value="Helicase_ATP-bd"/>
</dbReference>
<dbReference type="PANTHER" id="PTHR10799">
    <property type="entry name" value="SNF2/RAD54 HELICASE FAMILY"/>
    <property type="match status" value="1"/>
</dbReference>
<reference evidence="10" key="1">
    <citation type="submission" date="2023-01" db="EMBL/GenBank/DDBJ databases">
        <title>Genome assembly of the deep-sea coral Lophelia pertusa.</title>
        <authorList>
            <person name="Herrera S."/>
            <person name="Cordes E."/>
        </authorList>
    </citation>
    <scope>NUCLEOTIDE SEQUENCE</scope>
    <source>
        <strain evidence="10">USNM1676648</strain>
        <tissue evidence="10">Polyp</tissue>
    </source>
</reference>
<dbReference type="Proteomes" id="UP001163046">
    <property type="component" value="Unassembled WGS sequence"/>
</dbReference>
<evidence type="ECO:0000259" key="8">
    <source>
        <dbReference type="PROSITE" id="PS51140"/>
    </source>
</evidence>
<dbReference type="InterPro" id="IPR000330">
    <property type="entry name" value="SNF2_N"/>
</dbReference>
<dbReference type="SUPFAM" id="SSF47781">
    <property type="entry name" value="RuvA domain 2-like"/>
    <property type="match status" value="1"/>
</dbReference>
<dbReference type="GO" id="GO:0006325">
    <property type="term" value="P:chromatin organization"/>
    <property type="evidence" value="ECO:0007669"/>
    <property type="project" value="UniProtKB-KW"/>
</dbReference>
<feature type="domain" description="CUE" evidence="8">
    <location>
        <begin position="1"/>
        <end position="40"/>
    </location>
</feature>
<evidence type="ECO:0000256" key="3">
    <source>
        <dbReference type="ARBA" id="ARBA00022853"/>
    </source>
</evidence>
<dbReference type="Gene3D" id="3.40.50.10810">
    <property type="entry name" value="Tandem AAA-ATPase domain"/>
    <property type="match status" value="1"/>
</dbReference>
<evidence type="ECO:0000256" key="5">
    <source>
        <dbReference type="ARBA" id="ARBA00023204"/>
    </source>
</evidence>
<proteinExistence type="predicted"/>
<dbReference type="GO" id="GO:0016787">
    <property type="term" value="F:hydrolase activity"/>
    <property type="evidence" value="ECO:0007669"/>
    <property type="project" value="UniProtKB-KW"/>
</dbReference>
<evidence type="ECO:0000256" key="1">
    <source>
        <dbReference type="ARBA" id="ARBA00012551"/>
    </source>
</evidence>
<dbReference type="Pfam" id="PF00176">
    <property type="entry name" value="SNF2-rel_dom"/>
    <property type="match status" value="1"/>
</dbReference>
<keyword evidence="10" id="KW-0347">Helicase</keyword>
<dbReference type="InterPro" id="IPR010994">
    <property type="entry name" value="RuvA_2-like"/>
</dbReference>
<dbReference type="SUPFAM" id="SSF52540">
    <property type="entry name" value="P-loop containing nucleoside triphosphate hydrolases"/>
    <property type="match status" value="1"/>
</dbReference>
<dbReference type="GO" id="GO:0006281">
    <property type="term" value="P:DNA repair"/>
    <property type="evidence" value="ECO:0007669"/>
    <property type="project" value="UniProtKB-KW"/>
</dbReference>
<evidence type="ECO:0000313" key="11">
    <source>
        <dbReference type="Proteomes" id="UP001163046"/>
    </source>
</evidence>
<keyword evidence="10" id="KW-0067">ATP-binding</keyword>
<dbReference type="EC" id="3.6.4.12" evidence="1"/>
<evidence type="ECO:0000256" key="2">
    <source>
        <dbReference type="ARBA" id="ARBA00022763"/>
    </source>
</evidence>
<dbReference type="GO" id="GO:0003678">
    <property type="term" value="F:DNA helicase activity"/>
    <property type="evidence" value="ECO:0007669"/>
    <property type="project" value="UniProtKB-EC"/>
</dbReference>
<dbReference type="EMBL" id="MU825879">
    <property type="protein sequence ID" value="KAJ7385779.1"/>
    <property type="molecule type" value="Genomic_DNA"/>
</dbReference>
<feature type="compositionally biased region" description="Basic and acidic residues" evidence="7">
    <location>
        <begin position="101"/>
        <end position="125"/>
    </location>
</feature>
<keyword evidence="5" id="KW-0234">DNA repair</keyword>
<keyword evidence="6" id="KW-0175">Coiled coil</keyword>
<keyword evidence="3" id="KW-0156">Chromatin regulator</keyword>